<dbReference type="PANTHER" id="PTHR11070:SF17">
    <property type="entry name" value="DNA HELICASE IV"/>
    <property type="match status" value="1"/>
</dbReference>
<name>A0A3D8TPB9_9LIST</name>
<dbReference type="Pfam" id="PF00580">
    <property type="entry name" value="UvrD-helicase"/>
    <property type="match status" value="1"/>
</dbReference>
<organism evidence="8 9">
    <name type="scientific">Listeria kieliensis</name>
    <dbReference type="NCBI Taxonomy" id="1621700"/>
    <lineage>
        <taxon>Bacteria</taxon>
        <taxon>Bacillati</taxon>
        <taxon>Bacillota</taxon>
        <taxon>Bacilli</taxon>
        <taxon>Bacillales</taxon>
        <taxon>Listeriaceae</taxon>
        <taxon>Listeria</taxon>
    </lineage>
</organism>
<feature type="coiled-coil region" evidence="6">
    <location>
        <begin position="64"/>
        <end position="91"/>
    </location>
</feature>
<gene>
    <name evidence="8" type="ORF">UR08_06610</name>
</gene>
<keyword evidence="4 5" id="KW-0067">ATP-binding</keyword>
<dbReference type="GO" id="GO:0016787">
    <property type="term" value="F:hydrolase activity"/>
    <property type="evidence" value="ECO:0007669"/>
    <property type="project" value="UniProtKB-UniRule"/>
</dbReference>
<evidence type="ECO:0000256" key="5">
    <source>
        <dbReference type="PROSITE-ProRule" id="PRU00560"/>
    </source>
</evidence>
<dbReference type="GO" id="GO:0005524">
    <property type="term" value="F:ATP binding"/>
    <property type="evidence" value="ECO:0007669"/>
    <property type="project" value="UniProtKB-UniRule"/>
</dbReference>
<dbReference type="GO" id="GO:0003677">
    <property type="term" value="F:DNA binding"/>
    <property type="evidence" value="ECO:0007669"/>
    <property type="project" value="InterPro"/>
</dbReference>
<dbReference type="Pfam" id="PF13538">
    <property type="entry name" value="UvrD_C_2"/>
    <property type="match status" value="1"/>
</dbReference>
<dbReference type="InterPro" id="IPR027417">
    <property type="entry name" value="P-loop_NTPase"/>
</dbReference>
<dbReference type="InterPro" id="IPR048228">
    <property type="entry name" value="HelD_bacillota"/>
</dbReference>
<dbReference type="AlphaFoldDB" id="A0A3D8TPB9"/>
<dbReference type="InterPro" id="IPR027785">
    <property type="entry name" value="UvrD-like_helicase_C"/>
</dbReference>
<protein>
    <submittedName>
        <fullName evidence="8">Helicase UvrD</fullName>
    </submittedName>
</protein>
<dbReference type="GO" id="GO:0000725">
    <property type="term" value="P:recombinational repair"/>
    <property type="evidence" value="ECO:0007669"/>
    <property type="project" value="TreeGrafter"/>
</dbReference>
<evidence type="ECO:0000256" key="4">
    <source>
        <dbReference type="ARBA" id="ARBA00022840"/>
    </source>
</evidence>
<evidence type="ECO:0000313" key="8">
    <source>
        <dbReference type="EMBL" id="RDX00655.1"/>
    </source>
</evidence>
<dbReference type="EMBL" id="LARY01000002">
    <property type="protein sequence ID" value="RDX00655.1"/>
    <property type="molecule type" value="Genomic_DNA"/>
</dbReference>
<dbReference type="SUPFAM" id="SSF52540">
    <property type="entry name" value="P-loop containing nucleoside triphosphate hydrolases"/>
    <property type="match status" value="1"/>
</dbReference>
<dbReference type="InterPro" id="IPR014016">
    <property type="entry name" value="UvrD-like_ATP-bd"/>
</dbReference>
<dbReference type="Proteomes" id="UP000257055">
    <property type="component" value="Unassembled WGS sequence"/>
</dbReference>
<evidence type="ECO:0000256" key="2">
    <source>
        <dbReference type="ARBA" id="ARBA00022801"/>
    </source>
</evidence>
<keyword evidence="1 5" id="KW-0547">Nucleotide-binding</keyword>
<dbReference type="PANTHER" id="PTHR11070">
    <property type="entry name" value="UVRD / RECB / PCRA DNA HELICASE FAMILY MEMBER"/>
    <property type="match status" value="1"/>
</dbReference>
<keyword evidence="6" id="KW-0175">Coiled coil</keyword>
<dbReference type="InterPro" id="IPR000212">
    <property type="entry name" value="DNA_helicase_UvrD/REP"/>
</dbReference>
<evidence type="ECO:0000256" key="1">
    <source>
        <dbReference type="ARBA" id="ARBA00022741"/>
    </source>
</evidence>
<keyword evidence="9" id="KW-1185">Reference proteome</keyword>
<dbReference type="RefSeq" id="WP_115752893.1">
    <property type="nucleotide sequence ID" value="NZ_LARY01000002.1"/>
</dbReference>
<dbReference type="GO" id="GO:0005829">
    <property type="term" value="C:cytosol"/>
    <property type="evidence" value="ECO:0007669"/>
    <property type="project" value="TreeGrafter"/>
</dbReference>
<dbReference type="Gene3D" id="3.40.50.300">
    <property type="entry name" value="P-loop containing nucleotide triphosphate hydrolases"/>
    <property type="match status" value="2"/>
</dbReference>
<sequence>MSEEKQEQKRIDYTIEQIKAQEKQIKDSLVSVKKEASDIRSNFWEDVRVNLLEPDDVSETNISIRQQEHFLRERERNYEHAEKQLKVFDKMKNSPYFARIDIADEETAREEIYIGIGSALDENDQFLVYDWRAPISSVYYDGEMGEASYDTPQGKLTVDVLLKRQFSIKKGKLQSMFDTSAAIGDEMLQEVLGAESNLQMKNIVATIQREQNRIIRDTKSDLLFVQGAAGSGKTSAVLQRIAYLLYRFREGLDEKQMIIFSPNRLFNYYIGNVLPELGEKNMLQTTFQDFTAARLEKLEMESLFEQFEDKANELRKNILGLKEDTQLFAAISRYQKLLQKDGLRFKDIRFRGKTVISKNKVKEIFYQTRSDYSLPARLELTRKALREELFVFANEEAKKDWVKDEIELLSEESYQNLVPLELEFDSFDAEQDYLARKLVRLKMKKVHQAVKKNRFFHIRQQFVHFMQTVPRLLKLEKFGIQESEWKTEIKRLVDSLNANKLAQEDVVFYLDLRDRVVGKEANRAMKFLFIDEIQDYSPAQIYYLKTLFPSSRFTLLGDLNQAIFKTQEKERTLLEEIKDLFDSKKTEVIRLNKSYRSTEQITNFTKGIIQAKEEIVPFAREGSLPKLIETEDYVEMMEQVYEEANRLVEKSNMVAIIGKNQEICEAAYLSLYKKMKVRLVHFEHQKLQEGVMIIPSYLAKGLEFDSVIVLDASNEAYRLEEERTLLYTICSRAMHDLVVTSNGTKSRLFSDIPEELYQFEKISTHNSSRISR</sequence>
<dbReference type="PROSITE" id="PS51198">
    <property type="entry name" value="UVRD_HELICASE_ATP_BIND"/>
    <property type="match status" value="1"/>
</dbReference>
<reference evidence="9" key="1">
    <citation type="submission" date="2015-04" db="EMBL/GenBank/DDBJ databases">
        <authorList>
            <person name="Schardt J."/>
            <person name="Mueller-Herbst S."/>
            <person name="Scherer S."/>
            <person name="Huptas C."/>
        </authorList>
    </citation>
    <scope>NUCLEOTIDE SEQUENCE [LARGE SCALE GENOMIC DNA]</scope>
    <source>
        <strain evidence="9">Kiel-L1</strain>
    </source>
</reference>
<proteinExistence type="predicted"/>
<keyword evidence="3 5" id="KW-0347">Helicase</keyword>
<accession>A0A3D8TPB9</accession>
<feature type="coiled-coil region" evidence="6">
    <location>
        <begin position="297"/>
        <end position="324"/>
    </location>
</feature>
<evidence type="ECO:0000313" key="9">
    <source>
        <dbReference type="Proteomes" id="UP000257055"/>
    </source>
</evidence>
<feature type="domain" description="UvrD-like helicase ATP-binding" evidence="7">
    <location>
        <begin position="206"/>
        <end position="598"/>
    </location>
</feature>
<comment type="caution">
    <text evidence="8">The sequence shown here is derived from an EMBL/GenBank/DDBJ whole genome shotgun (WGS) entry which is preliminary data.</text>
</comment>
<evidence type="ECO:0000256" key="3">
    <source>
        <dbReference type="ARBA" id="ARBA00022806"/>
    </source>
</evidence>
<dbReference type="GO" id="GO:0043138">
    <property type="term" value="F:3'-5' DNA helicase activity"/>
    <property type="evidence" value="ECO:0007669"/>
    <property type="project" value="TreeGrafter"/>
</dbReference>
<evidence type="ECO:0000259" key="7">
    <source>
        <dbReference type="PROSITE" id="PS51198"/>
    </source>
</evidence>
<evidence type="ECO:0000256" key="6">
    <source>
        <dbReference type="SAM" id="Coils"/>
    </source>
</evidence>
<keyword evidence="2 5" id="KW-0378">Hydrolase</keyword>
<feature type="binding site" evidence="5">
    <location>
        <begin position="227"/>
        <end position="234"/>
    </location>
    <ligand>
        <name>ATP</name>
        <dbReference type="ChEBI" id="CHEBI:30616"/>
    </ligand>
</feature>
<dbReference type="NCBIfam" id="NF041464">
    <property type="entry name" value="HelD_BACSU"/>
    <property type="match status" value="1"/>
</dbReference>